<dbReference type="EMBL" id="PUJU01000247">
    <property type="protein sequence ID" value="NHB90569.1"/>
    <property type="molecule type" value="Genomic_DNA"/>
</dbReference>
<sequence>DELTGGEICHLVMRLSPGLPESGRYMPPRLRPHRALPARQRPEKATRLNMPASSVLWPCLSYTNILTRPLVIELFPHRLISIKNTT</sequence>
<feature type="non-terminal residue" evidence="1">
    <location>
        <position position="1"/>
    </location>
</feature>
<evidence type="ECO:0000313" key="2">
    <source>
        <dbReference type="Proteomes" id="UP000697802"/>
    </source>
</evidence>
<name>A0ABX0GNV9_9GAMM</name>
<evidence type="ECO:0000313" key="1">
    <source>
        <dbReference type="EMBL" id="NHB90569.1"/>
    </source>
</evidence>
<reference evidence="1 2" key="1">
    <citation type="submission" date="2018-02" db="EMBL/GenBank/DDBJ databases">
        <authorList>
            <person name="Machado R.A."/>
        </authorList>
    </citation>
    <scope>NUCLEOTIDE SEQUENCE [LARGE SCALE GENOMIC DNA]</scope>
    <source>
        <strain evidence="1 2">T327</strain>
    </source>
</reference>
<accession>A0ABX0GNV9</accession>
<protein>
    <submittedName>
        <fullName evidence="1">Uncharacterized protein</fullName>
    </submittedName>
</protein>
<gene>
    <name evidence="1" type="ORF">C5471_24045</name>
</gene>
<keyword evidence="2" id="KW-1185">Reference proteome</keyword>
<organism evidence="1 2">
    <name type="scientific">Photorhabdus tasmaniensis</name>
    <dbReference type="NCBI Taxonomy" id="1004159"/>
    <lineage>
        <taxon>Bacteria</taxon>
        <taxon>Pseudomonadati</taxon>
        <taxon>Pseudomonadota</taxon>
        <taxon>Gammaproteobacteria</taxon>
        <taxon>Enterobacterales</taxon>
        <taxon>Morganellaceae</taxon>
        <taxon>Photorhabdus</taxon>
    </lineage>
</organism>
<proteinExistence type="predicted"/>
<comment type="caution">
    <text evidence="1">The sequence shown here is derived from an EMBL/GenBank/DDBJ whole genome shotgun (WGS) entry which is preliminary data.</text>
</comment>
<dbReference type="Proteomes" id="UP000697802">
    <property type="component" value="Unassembled WGS sequence"/>
</dbReference>